<gene>
    <name evidence="1" type="ORF">EG346_23110</name>
    <name evidence="2" type="ORF">NCTC13533_03360</name>
</gene>
<keyword evidence="4" id="KW-1185">Reference proteome</keyword>
<reference evidence="1" key="2">
    <citation type="submission" date="2018-11" db="EMBL/GenBank/DDBJ databases">
        <title>Proposal to divide the Flavobacteriaceae and reorganize its genera based on Amino Acid Identity values calculated from whole genome sequences.</title>
        <authorList>
            <person name="Nicholson A.C."/>
            <person name="Gulvik C.A."/>
            <person name="Whitney A.M."/>
            <person name="Humrighouse B.W."/>
            <person name="Bell M."/>
            <person name="Holmes B."/>
            <person name="Steigerwalt A."/>
            <person name="Villarma A."/>
            <person name="Sheth M."/>
            <person name="Batra D."/>
            <person name="Pryor J."/>
            <person name="Bernardet J.-F."/>
            <person name="Hugo C."/>
            <person name="Kampfer P."/>
            <person name="Newman J."/>
            <person name="Mcquiston J.R."/>
        </authorList>
    </citation>
    <scope>NUCLEOTIDE SEQUENCE [LARGE SCALE GENOMIC DNA]</scope>
    <source>
        <strain evidence="1">G0188</strain>
    </source>
</reference>
<reference evidence="2 3" key="1">
    <citation type="submission" date="2018-06" db="EMBL/GenBank/DDBJ databases">
        <authorList>
            <consortium name="Pathogen Informatics"/>
            <person name="Doyle S."/>
        </authorList>
    </citation>
    <scope>NUCLEOTIDE SEQUENCE [LARGE SCALE GENOMIC DNA]</scope>
    <source>
        <strain evidence="2 3">NCTC13533</strain>
    </source>
</reference>
<name>A0A376E5M8_CHRCU</name>
<dbReference type="Proteomes" id="UP000255224">
    <property type="component" value="Unassembled WGS sequence"/>
</dbReference>
<dbReference type="RefSeq" id="WP_123881993.1">
    <property type="nucleotide sequence ID" value="NZ_CP033920.1"/>
</dbReference>
<reference evidence="4" key="3">
    <citation type="submission" date="2018-11" db="EMBL/GenBank/DDBJ databases">
        <title>Proposal to divide the Flavobacteriaceae and reorganize its genera based on Amino Acid Identity values calculated from whole genome sequences.</title>
        <authorList>
            <person name="Nicholson A.C."/>
            <person name="Gulvik C.A."/>
            <person name="Whitney A.M."/>
            <person name="Humrighouse B.W."/>
            <person name="Bell M."/>
            <person name="Holmes B."/>
            <person name="Steigerwalt A.G."/>
            <person name="Villarma A."/>
            <person name="Sheth M."/>
            <person name="Batra D."/>
            <person name="Pryor J."/>
            <person name="Bernardet J.-F."/>
            <person name="Hugo C."/>
            <person name="Kampfer P."/>
            <person name="Newman J."/>
            <person name="McQuiston J.R."/>
        </authorList>
    </citation>
    <scope>NUCLEOTIDE SEQUENCE [LARGE SCALE GENOMIC DNA]</scope>
    <source>
        <strain evidence="4">G0188</strain>
    </source>
</reference>
<evidence type="ECO:0000313" key="4">
    <source>
        <dbReference type="Proteomes" id="UP000273270"/>
    </source>
</evidence>
<dbReference type="OrthoDB" id="982885at2"/>
<evidence type="ECO:0000313" key="1">
    <source>
        <dbReference type="EMBL" id="AZA50883.1"/>
    </source>
</evidence>
<evidence type="ECO:0000313" key="2">
    <source>
        <dbReference type="EMBL" id="STD02830.1"/>
    </source>
</evidence>
<accession>A0A3G6MD25</accession>
<proteinExistence type="predicted"/>
<dbReference type="EMBL" id="CP033920">
    <property type="protein sequence ID" value="AZA50883.1"/>
    <property type="molecule type" value="Genomic_DNA"/>
</dbReference>
<dbReference type="EMBL" id="UFVQ01000003">
    <property type="protein sequence ID" value="STD02830.1"/>
    <property type="molecule type" value="Genomic_DNA"/>
</dbReference>
<dbReference type="Proteomes" id="UP000273270">
    <property type="component" value="Chromosome"/>
</dbReference>
<dbReference type="AlphaFoldDB" id="A0A376E5M8"/>
<dbReference type="KEGG" id="ccau:EG346_23110"/>
<evidence type="ECO:0000313" key="3">
    <source>
        <dbReference type="Proteomes" id="UP000255224"/>
    </source>
</evidence>
<organism evidence="2 3">
    <name type="scientific">Chryseobacterium carnipullorum</name>
    <dbReference type="NCBI Taxonomy" id="1124835"/>
    <lineage>
        <taxon>Bacteria</taxon>
        <taxon>Pseudomonadati</taxon>
        <taxon>Bacteroidota</taxon>
        <taxon>Flavobacteriia</taxon>
        <taxon>Flavobacteriales</taxon>
        <taxon>Weeksellaceae</taxon>
        <taxon>Chryseobacterium group</taxon>
        <taxon>Chryseobacterium</taxon>
    </lineage>
</organism>
<protein>
    <submittedName>
        <fullName evidence="2">Uncharacterized protein</fullName>
    </submittedName>
</protein>
<accession>A0A376E5M8</accession>
<sequence length="107" mass="12442">MNFINFIDYLISPEKLDNLLTELNVDRESEAFIACLKDSLDINSEVSIFGIEETDGKLMFEKDGVKFIELFPLEMVQEMATDYVNTYKNMSHSEIAQRLMDYRINDA</sequence>